<evidence type="ECO:0000256" key="5">
    <source>
        <dbReference type="ARBA" id="ARBA00022989"/>
    </source>
</evidence>
<feature type="transmembrane region" description="Helical" evidence="7">
    <location>
        <begin position="21"/>
        <end position="39"/>
    </location>
</feature>
<dbReference type="STRING" id="879305.HMPREF9290_1639"/>
<comment type="caution">
    <text evidence="9">The sequence shown here is derived from an EMBL/GenBank/DDBJ whole genome shotgun (WGS) entry which is preliminary data.</text>
</comment>
<organism evidence="9 10">
    <name type="scientific">Anaerococcus prevotii ACS-065-V-Col13</name>
    <dbReference type="NCBI Taxonomy" id="879305"/>
    <lineage>
        <taxon>Bacteria</taxon>
        <taxon>Bacillati</taxon>
        <taxon>Bacillota</taxon>
        <taxon>Tissierellia</taxon>
        <taxon>Tissierellales</taxon>
        <taxon>Peptoniphilaceae</taxon>
        <taxon>Anaerococcus</taxon>
    </lineage>
</organism>
<dbReference type="PANTHER" id="PTHR32309:SF13">
    <property type="entry name" value="FERRIC ENTEROBACTIN TRANSPORT PROTEIN FEPE"/>
    <property type="match status" value="1"/>
</dbReference>
<evidence type="ECO:0000259" key="8">
    <source>
        <dbReference type="Pfam" id="PF02706"/>
    </source>
</evidence>
<dbReference type="InterPro" id="IPR050445">
    <property type="entry name" value="Bact_polysacc_biosynth/exp"/>
</dbReference>
<sequence>MNEKEIYLIDLVDLIKKVFKHLFLIIILTILFGLGSFAYSNFVVTPSYNANATMIISSSSKNEDQQDLADIDFYQIQANKALISTYSEIVKSKGIADQVIKNLSLNMGYEEFSKKVSIEPVKDTQIISVNVVDSVPTRAMDIANETANIFKSSIGDIMKVDNVQILDGATIPVEPVSPNVSKNTVVGAIIGLVLGIIISMFKELYDISIKSAEEVEEYLNLPVIGVLPDVKKGN</sequence>
<evidence type="ECO:0000256" key="6">
    <source>
        <dbReference type="ARBA" id="ARBA00023136"/>
    </source>
</evidence>
<proteinExistence type="inferred from homology"/>
<evidence type="ECO:0000256" key="2">
    <source>
        <dbReference type="ARBA" id="ARBA00006683"/>
    </source>
</evidence>
<dbReference type="GO" id="GO:0005886">
    <property type="term" value="C:plasma membrane"/>
    <property type="evidence" value="ECO:0007669"/>
    <property type="project" value="UniProtKB-SubCell"/>
</dbReference>
<dbReference type="RefSeq" id="WP_004833803.1">
    <property type="nucleotide sequence ID" value="NZ_AEXM01000001.1"/>
</dbReference>
<dbReference type="GO" id="GO:0004713">
    <property type="term" value="F:protein tyrosine kinase activity"/>
    <property type="evidence" value="ECO:0007669"/>
    <property type="project" value="TreeGrafter"/>
</dbReference>
<keyword evidence="5 7" id="KW-1133">Transmembrane helix</keyword>
<feature type="domain" description="Polysaccharide chain length determinant N-terminal" evidence="8">
    <location>
        <begin position="9"/>
        <end position="103"/>
    </location>
</feature>
<evidence type="ECO:0000313" key="10">
    <source>
        <dbReference type="Proteomes" id="UP000005286"/>
    </source>
</evidence>
<dbReference type="PATRIC" id="fig|879305.3.peg.14"/>
<keyword evidence="3" id="KW-1003">Cell membrane</keyword>
<reference evidence="9 10" key="1">
    <citation type="submission" date="2011-01" db="EMBL/GenBank/DDBJ databases">
        <authorList>
            <person name="Durkin A.S."/>
            <person name="Madupu R."/>
            <person name="Torralba M."/>
            <person name="Gillis M."/>
            <person name="Methe B."/>
            <person name="Sutton G."/>
            <person name="Nelson K.E."/>
        </authorList>
    </citation>
    <scope>NUCLEOTIDE SEQUENCE [LARGE SCALE GENOMIC DNA]</scope>
    <source>
        <strain evidence="9 10">ACS-065-V-Col13</strain>
    </source>
</reference>
<evidence type="ECO:0000256" key="3">
    <source>
        <dbReference type="ARBA" id="ARBA00022475"/>
    </source>
</evidence>
<dbReference type="AlphaFoldDB" id="F0GT82"/>
<dbReference type="Proteomes" id="UP000005286">
    <property type="component" value="Unassembled WGS sequence"/>
</dbReference>
<dbReference type="eggNOG" id="COG3944">
    <property type="taxonomic scope" value="Bacteria"/>
</dbReference>
<keyword evidence="6 7" id="KW-0472">Membrane</keyword>
<protein>
    <submittedName>
        <fullName evidence="9">Putative capsular polysaccharide type 8 biosynthesis protein cap8A</fullName>
    </submittedName>
</protein>
<name>F0GT82_9FIRM</name>
<dbReference type="InterPro" id="IPR003856">
    <property type="entry name" value="LPS_length_determ_N"/>
</dbReference>
<dbReference type="Pfam" id="PF02706">
    <property type="entry name" value="Wzz"/>
    <property type="match status" value="1"/>
</dbReference>
<evidence type="ECO:0000256" key="7">
    <source>
        <dbReference type="SAM" id="Phobius"/>
    </source>
</evidence>
<dbReference type="PANTHER" id="PTHR32309">
    <property type="entry name" value="TYROSINE-PROTEIN KINASE"/>
    <property type="match status" value="1"/>
</dbReference>
<accession>F0GT82</accession>
<keyword evidence="10" id="KW-1185">Reference proteome</keyword>
<dbReference type="EMBL" id="AEXM01000001">
    <property type="protein sequence ID" value="EGC82957.1"/>
    <property type="molecule type" value="Genomic_DNA"/>
</dbReference>
<keyword evidence="4 7" id="KW-0812">Transmembrane</keyword>
<gene>
    <name evidence="9" type="ORF">HMPREF9290_1639</name>
</gene>
<comment type="similarity">
    <text evidence="2">Belongs to the CpsC/CapA family.</text>
</comment>
<comment type="subcellular location">
    <subcellularLocation>
        <location evidence="1">Cell membrane</location>
        <topology evidence="1">Multi-pass membrane protein</topology>
    </subcellularLocation>
</comment>
<evidence type="ECO:0000313" key="9">
    <source>
        <dbReference type="EMBL" id="EGC82957.1"/>
    </source>
</evidence>
<feature type="transmembrane region" description="Helical" evidence="7">
    <location>
        <begin position="184"/>
        <end position="201"/>
    </location>
</feature>
<evidence type="ECO:0000256" key="4">
    <source>
        <dbReference type="ARBA" id="ARBA00022692"/>
    </source>
</evidence>
<evidence type="ECO:0000256" key="1">
    <source>
        <dbReference type="ARBA" id="ARBA00004651"/>
    </source>
</evidence>